<feature type="compositionally biased region" description="Low complexity" evidence="1">
    <location>
        <begin position="219"/>
        <end position="235"/>
    </location>
</feature>
<dbReference type="AlphaFoldDB" id="A0A9W9DSR2"/>
<evidence type="ECO:0000313" key="3">
    <source>
        <dbReference type="EMBL" id="KAJ4483904.1"/>
    </source>
</evidence>
<sequence length="441" mass="46974">MHPRRSFLLLQVLCVLTVTHLAAAYRPYRPHDTSVNLAKPHRVPNGYKTDYKREITPAEAPSSANVNIRALPGSPISSSHPSQIPPCGPDCPPVAVISSGSESARSVVGELNDGKLPPIPRITNTTIAPSKPSLLARQIHNADYGSSNAPPSSSSDSNSTEQVPSSSPSAYQPSATDSAHRNEKRKDVKEDVQAGRRLPRAAAMRRMDTPALMSEFNKTGSTTASSATPTETNSPQRRLPRASAMRRANISELVHGSNKDDTSTSSANSTETKPNSSPRESAPGAMVRRADVLGSIPGFNSNENGATSSSNSTQANSGDSKRLSRAVIPASLPKFHKNGTTTSSSNSTQMKSEGHPPKRLPRAAAMRRTIISELTPGSNENSIPSNANSTNEYPSQKHNSTSAGTKGPDGNTTTHDNGVAISQPNAAKSQPERRLIFRFRR</sequence>
<feature type="chain" id="PRO_5040776711" evidence="2">
    <location>
        <begin position="25"/>
        <end position="441"/>
    </location>
</feature>
<feature type="region of interest" description="Disordered" evidence="1">
    <location>
        <begin position="110"/>
        <end position="441"/>
    </location>
</feature>
<feature type="compositionally biased region" description="Basic and acidic residues" evidence="1">
    <location>
        <begin position="178"/>
        <end position="194"/>
    </location>
</feature>
<organism evidence="3 4">
    <name type="scientific">Lentinula aciculospora</name>
    <dbReference type="NCBI Taxonomy" id="153920"/>
    <lineage>
        <taxon>Eukaryota</taxon>
        <taxon>Fungi</taxon>
        <taxon>Dikarya</taxon>
        <taxon>Basidiomycota</taxon>
        <taxon>Agaricomycotina</taxon>
        <taxon>Agaricomycetes</taxon>
        <taxon>Agaricomycetidae</taxon>
        <taxon>Agaricales</taxon>
        <taxon>Marasmiineae</taxon>
        <taxon>Omphalotaceae</taxon>
        <taxon>Lentinula</taxon>
    </lineage>
</organism>
<keyword evidence="2" id="KW-0732">Signal</keyword>
<evidence type="ECO:0000256" key="2">
    <source>
        <dbReference type="SAM" id="SignalP"/>
    </source>
</evidence>
<reference evidence="3" key="1">
    <citation type="submission" date="2022-08" db="EMBL/GenBank/DDBJ databases">
        <title>A Global Phylogenomic Analysis of the Shiitake Genus Lentinula.</title>
        <authorList>
            <consortium name="DOE Joint Genome Institute"/>
            <person name="Sierra-Patev S."/>
            <person name="Min B."/>
            <person name="Naranjo-Ortiz M."/>
            <person name="Looney B."/>
            <person name="Konkel Z."/>
            <person name="Slot J.C."/>
            <person name="Sakamoto Y."/>
            <person name="Steenwyk J.L."/>
            <person name="Rokas A."/>
            <person name="Carro J."/>
            <person name="Camarero S."/>
            <person name="Ferreira P."/>
            <person name="Molpeceres G."/>
            <person name="Ruiz-Duenas F.J."/>
            <person name="Serrano A."/>
            <person name="Henrissat B."/>
            <person name="Drula E."/>
            <person name="Hughes K.W."/>
            <person name="Mata J.L."/>
            <person name="Ishikawa N.K."/>
            <person name="Vargas-Isla R."/>
            <person name="Ushijima S."/>
            <person name="Smith C.A."/>
            <person name="Ahrendt S."/>
            <person name="Andreopoulos W."/>
            <person name="He G."/>
            <person name="Labutti K."/>
            <person name="Lipzen A."/>
            <person name="Ng V."/>
            <person name="Riley R."/>
            <person name="Sandor L."/>
            <person name="Barry K."/>
            <person name="Martinez A.T."/>
            <person name="Xiao Y."/>
            <person name="Gibbons J.G."/>
            <person name="Terashima K."/>
            <person name="Grigoriev I.V."/>
            <person name="Hibbett D.S."/>
        </authorList>
    </citation>
    <scope>NUCLEOTIDE SEQUENCE</scope>
    <source>
        <strain evidence="3">JLM2183</strain>
    </source>
</reference>
<dbReference type="Proteomes" id="UP001150266">
    <property type="component" value="Unassembled WGS sequence"/>
</dbReference>
<name>A0A9W9DSR2_9AGAR</name>
<proteinExistence type="predicted"/>
<protein>
    <submittedName>
        <fullName evidence="3">Uncharacterized protein</fullName>
    </submittedName>
</protein>
<feature type="compositionally biased region" description="Polar residues" evidence="1">
    <location>
        <begin position="263"/>
        <end position="279"/>
    </location>
</feature>
<feature type="signal peptide" evidence="2">
    <location>
        <begin position="1"/>
        <end position="24"/>
    </location>
</feature>
<evidence type="ECO:0000256" key="1">
    <source>
        <dbReference type="SAM" id="MobiDB-lite"/>
    </source>
</evidence>
<keyword evidence="4" id="KW-1185">Reference proteome</keyword>
<gene>
    <name evidence="3" type="ORF">J3R30DRAFT_3452486</name>
</gene>
<feature type="compositionally biased region" description="Low complexity" evidence="1">
    <location>
        <begin position="146"/>
        <end position="175"/>
    </location>
</feature>
<comment type="caution">
    <text evidence="3">The sequence shown here is derived from an EMBL/GenBank/DDBJ whole genome shotgun (WGS) entry which is preliminary data.</text>
</comment>
<dbReference type="OrthoDB" id="3020501at2759"/>
<dbReference type="EMBL" id="JAOTPV010000004">
    <property type="protein sequence ID" value="KAJ4483904.1"/>
    <property type="molecule type" value="Genomic_DNA"/>
</dbReference>
<feature type="compositionally biased region" description="Low complexity" evidence="1">
    <location>
        <begin position="305"/>
        <end position="318"/>
    </location>
</feature>
<feature type="compositionally biased region" description="Polar residues" evidence="1">
    <location>
        <begin position="375"/>
        <end position="428"/>
    </location>
</feature>
<evidence type="ECO:0000313" key="4">
    <source>
        <dbReference type="Proteomes" id="UP001150266"/>
    </source>
</evidence>
<accession>A0A9W9DSR2</accession>